<feature type="compositionally biased region" description="Acidic residues" evidence="1">
    <location>
        <begin position="951"/>
        <end position="966"/>
    </location>
</feature>
<feature type="compositionally biased region" description="Acidic residues" evidence="1">
    <location>
        <begin position="773"/>
        <end position="786"/>
    </location>
</feature>
<dbReference type="AlphaFoldDB" id="A0A4Q0A342"/>
<feature type="compositionally biased region" description="Acidic residues" evidence="1">
    <location>
        <begin position="836"/>
        <end position="852"/>
    </location>
</feature>
<protein>
    <recommendedName>
        <fullName evidence="2">Nucleolar protein Dnt1-like N-terminal domain-containing protein</fullName>
    </recommendedName>
</protein>
<feature type="compositionally biased region" description="Low complexity" evidence="1">
    <location>
        <begin position="573"/>
        <end position="588"/>
    </location>
</feature>
<dbReference type="EMBL" id="ML002254">
    <property type="protein sequence ID" value="RKP39650.1"/>
    <property type="molecule type" value="Genomic_DNA"/>
</dbReference>
<organism evidence="3 4">
    <name type="scientific">Dimargaris cristalligena</name>
    <dbReference type="NCBI Taxonomy" id="215637"/>
    <lineage>
        <taxon>Eukaryota</taxon>
        <taxon>Fungi</taxon>
        <taxon>Fungi incertae sedis</taxon>
        <taxon>Zoopagomycota</taxon>
        <taxon>Kickxellomycotina</taxon>
        <taxon>Dimargaritomycetes</taxon>
        <taxon>Dimargaritales</taxon>
        <taxon>Dimargaritaceae</taxon>
        <taxon>Dimargaris</taxon>
    </lineage>
</organism>
<feature type="region of interest" description="Disordered" evidence="1">
    <location>
        <begin position="245"/>
        <end position="310"/>
    </location>
</feature>
<dbReference type="Pfam" id="PF10407">
    <property type="entry name" value="Cytokin_check_N"/>
    <property type="match status" value="1"/>
</dbReference>
<evidence type="ECO:0000256" key="1">
    <source>
        <dbReference type="SAM" id="MobiDB-lite"/>
    </source>
</evidence>
<name>A0A4Q0A342_9FUNG</name>
<evidence type="ECO:0000259" key="2">
    <source>
        <dbReference type="Pfam" id="PF10407"/>
    </source>
</evidence>
<gene>
    <name evidence="3" type="ORF">BJ085DRAFT_31199</name>
</gene>
<feature type="compositionally biased region" description="Polar residues" evidence="1">
    <location>
        <begin position="594"/>
        <end position="605"/>
    </location>
</feature>
<dbReference type="InterPro" id="IPR018844">
    <property type="entry name" value="Dnt1-like_N"/>
</dbReference>
<proteinExistence type="predicted"/>
<feature type="compositionally biased region" description="Polar residues" evidence="1">
    <location>
        <begin position="995"/>
        <end position="1004"/>
    </location>
</feature>
<feature type="compositionally biased region" description="Pro residues" evidence="1">
    <location>
        <begin position="407"/>
        <end position="430"/>
    </location>
</feature>
<feature type="region of interest" description="Disordered" evidence="1">
    <location>
        <begin position="401"/>
        <end position="894"/>
    </location>
</feature>
<feature type="compositionally biased region" description="Low complexity" evidence="1">
    <location>
        <begin position="967"/>
        <end position="977"/>
    </location>
</feature>
<feature type="region of interest" description="Disordered" evidence="1">
    <location>
        <begin position="938"/>
        <end position="1045"/>
    </location>
</feature>
<feature type="compositionally biased region" description="Polar residues" evidence="1">
    <location>
        <begin position="862"/>
        <end position="874"/>
    </location>
</feature>
<feature type="compositionally biased region" description="Polar residues" evidence="1">
    <location>
        <begin position="630"/>
        <end position="640"/>
    </location>
</feature>
<feature type="compositionally biased region" description="Polar residues" evidence="1">
    <location>
        <begin position="554"/>
        <end position="567"/>
    </location>
</feature>
<dbReference type="Proteomes" id="UP000268162">
    <property type="component" value="Unassembled WGS sequence"/>
</dbReference>
<keyword evidence="4" id="KW-1185">Reference proteome</keyword>
<feature type="compositionally biased region" description="Polar residues" evidence="1">
    <location>
        <begin position="649"/>
        <end position="659"/>
    </location>
</feature>
<sequence length="1045" mass="109098">MYAHQTPNGGNGLHYSPQVARPQPTMYRLKTQLVLLSDTLPNSPRRGPLSLLQAEGDMDGPSDSVTYNASSRRPSPLRGGGMGMGGMPSMILNDDLSSHAGGLTAYKVKRRFLIIERGEATLAQLKTKIARMYHQMYPHDPSVDILRLKDLAFYDLPDIYRVEEVFGDSDTLFAMATVTMPPTHYPNPNEHQQLQIVQSMAEVHIRSSPPNETPIRMLSTTSVDHSALAHSVSTVHAVSQEMVTPTAPEFQNPRKHSLAPQSAAIDDDNSLPAKKPKFPPARSPSPADHTPSRLGGGGGFPASGTDTPTQAMVTPTLAQATSPTTEMIDDGPSVAMISDIGIASPREGSVVVNPLDRSQGNGRTAVAAKTFASPTIVQASPSVPTLSTAQLARSAMHNITLKSPGRVAPPPALSPPEAAPAPAPVAPLPQPTQSTGSNTVAEREAIKKNDEHTQPPKQSSDSDWGQLPESDSDLDSDSSSEADSESEPEPKATPATTPVSRPAAPKAVPNAKPVPSPRTSAWTQLRPAVKTIGGHSCSDSDSDSDADVLIIPTSRKSGPATRSSTGLRSAAPSTTSVTTRTSTKTSTSIPAAKVTQQRAVASKTPSKPLASPKSGTGSQMDIDSDLGPKTQVTQAKTPSNSNPPAPPVRTSTSNAKLTYSSDSDSESDSSATSDSESDSDIVDPSSQNAQRPTVPKTEAQPLKPVSPIVVVSAPMDVDSESESNSDADTASDTDTDSDTDIIISKVNPTVPTPTIPQANTDVRVAVDSGSSSESEESELDLESDSEDNPKVNNQGDQKQPGVQIPVIPQSNLAVEQPTPAKLDSESDSGSGSDSNSDTDTDSGSDGDSEESNSETAASSTSMDSSNKTTTQASAKATLALNGRRTSGPPGGAISMDLAPGKLLQKSSFRSLSQIAASRQFDQLRTSAQLVTGAAKIFNSPAHSLLHSPDVLSDESNEDDDDDDSDSDSASSASLSSSSDDDSESESKSKAISNSTKTTRFNSSMAKPRGAAGSSRTSSAGSSPPKIRVAGAQRKTRKSGLFAMAM</sequence>
<reference evidence="4" key="1">
    <citation type="journal article" date="2018" name="Nat. Microbiol.">
        <title>Leveraging single-cell genomics to expand the fungal tree of life.</title>
        <authorList>
            <person name="Ahrendt S.R."/>
            <person name="Quandt C.A."/>
            <person name="Ciobanu D."/>
            <person name="Clum A."/>
            <person name="Salamov A."/>
            <person name="Andreopoulos B."/>
            <person name="Cheng J.F."/>
            <person name="Woyke T."/>
            <person name="Pelin A."/>
            <person name="Henrissat B."/>
            <person name="Reynolds N.K."/>
            <person name="Benny G.L."/>
            <person name="Smith M.E."/>
            <person name="James T.Y."/>
            <person name="Grigoriev I.V."/>
        </authorList>
    </citation>
    <scope>NUCLEOTIDE SEQUENCE [LARGE SCALE GENOMIC DNA]</scope>
    <source>
        <strain evidence="4">RSA 468</strain>
    </source>
</reference>
<feature type="compositionally biased region" description="Basic and acidic residues" evidence="1">
    <location>
        <begin position="441"/>
        <end position="454"/>
    </location>
</feature>
<feature type="compositionally biased region" description="Acidic residues" evidence="1">
    <location>
        <begin position="717"/>
        <end position="739"/>
    </location>
</feature>
<evidence type="ECO:0000313" key="4">
    <source>
        <dbReference type="Proteomes" id="UP000268162"/>
    </source>
</evidence>
<feature type="domain" description="Nucleolar protein Dnt1-like N-terminal" evidence="2">
    <location>
        <begin position="110"/>
        <end position="174"/>
    </location>
</feature>
<evidence type="ECO:0000313" key="3">
    <source>
        <dbReference type="EMBL" id="RKP39650.1"/>
    </source>
</evidence>
<feature type="region of interest" description="Disordered" evidence="1">
    <location>
        <begin position="38"/>
        <end position="84"/>
    </location>
</feature>
<feature type="compositionally biased region" description="Low complexity" evidence="1">
    <location>
        <begin position="492"/>
        <end position="513"/>
    </location>
</feature>
<feature type="compositionally biased region" description="Acidic residues" evidence="1">
    <location>
        <begin position="470"/>
        <end position="487"/>
    </location>
</feature>
<accession>A0A4Q0A342</accession>
<feature type="compositionally biased region" description="Low complexity" evidence="1">
    <location>
        <begin position="1007"/>
        <end position="1024"/>
    </location>
</feature>